<dbReference type="PANTHER" id="PTHR30055:SF178">
    <property type="entry name" value="POSSIBLE TRANSCRIPTIONAL REGULATORY PROTEIN"/>
    <property type="match status" value="1"/>
</dbReference>
<dbReference type="SUPFAM" id="SSF46689">
    <property type="entry name" value="Homeodomain-like"/>
    <property type="match status" value="1"/>
</dbReference>
<dbReference type="InterPro" id="IPR009057">
    <property type="entry name" value="Homeodomain-like_sf"/>
</dbReference>
<organism evidence="4 5">
    <name type="scientific">Roseimaritima multifibrata</name>
    <dbReference type="NCBI Taxonomy" id="1930274"/>
    <lineage>
        <taxon>Bacteria</taxon>
        <taxon>Pseudomonadati</taxon>
        <taxon>Planctomycetota</taxon>
        <taxon>Planctomycetia</taxon>
        <taxon>Pirellulales</taxon>
        <taxon>Pirellulaceae</taxon>
        <taxon>Roseimaritima</taxon>
    </lineage>
</organism>
<evidence type="ECO:0000259" key="3">
    <source>
        <dbReference type="PROSITE" id="PS50977"/>
    </source>
</evidence>
<dbReference type="PROSITE" id="PS50977">
    <property type="entry name" value="HTH_TETR_2"/>
    <property type="match status" value="1"/>
</dbReference>
<dbReference type="Pfam" id="PF00440">
    <property type="entry name" value="TetR_N"/>
    <property type="match status" value="1"/>
</dbReference>
<dbReference type="PRINTS" id="PR00455">
    <property type="entry name" value="HTHTETR"/>
</dbReference>
<sequence length="219" mass="25067">MGWQRARQPEQKNARIASILLAAGELFDEREVTEVSMRDIAARAGMGKASLYHYFKTKEEVFLAMHGDELVLWLESLERRLGRMRSPTPKRVAAALVKELRDRPRFCRLMAILSSVLERNLSDQAIADFKESLLIPKERFVAGIQQALPALTDREARDFLFQHHAVVAGMRPIAYPTEQMAAVLEEPEYKDFRIDFFGLLEQTFMKLLQGSVEDSVRGK</sequence>
<dbReference type="Proteomes" id="UP000320672">
    <property type="component" value="Chromosome"/>
</dbReference>
<proteinExistence type="predicted"/>
<dbReference type="InterPro" id="IPR001647">
    <property type="entry name" value="HTH_TetR"/>
</dbReference>
<dbReference type="InterPro" id="IPR050109">
    <property type="entry name" value="HTH-type_TetR-like_transc_reg"/>
</dbReference>
<dbReference type="GO" id="GO:0000976">
    <property type="term" value="F:transcription cis-regulatory region binding"/>
    <property type="evidence" value="ECO:0007669"/>
    <property type="project" value="TreeGrafter"/>
</dbReference>
<dbReference type="Gene3D" id="1.10.357.10">
    <property type="entry name" value="Tetracycline Repressor, domain 2"/>
    <property type="match status" value="1"/>
</dbReference>
<reference evidence="4 5" key="1">
    <citation type="submission" date="2019-02" db="EMBL/GenBank/DDBJ databases">
        <title>Deep-cultivation of Planctomycetes and their phenomic and genomic characterization uncovers novel biology.</title>
        <authorList>
            <person name="Wiegand S."/>
            <person name="Jogler M."/>
            <person name="Boedeker C."/>
            <person name="Pinto D."/>
            <person name="Vollmers J."/>
            <person name="Rivas-Marin E."/>
            <person name="Kohn T."/>
            <person name="Peeters S.H."/>
            <person name="Heuer A."/>
            <person name="Rast P."/>
            <person name="Oberbeckmann S."/>
            <person name="Bunk B."/>
            <person name="Jeske O."/>
            <person name="Meyerdierks A."/>
            <person name="Storesund J.E."/>
            <person name="Kallscheuer N."/>
            <person name="Luecker S."/>
            <person name="Lage O.M."/>
            <person name="Pohl T."/>
            <person name="Merkel B.J."/>
            <person name="Hornburger P."/>
            <person name="Mueller R.-W."/>
            <person name="Bruemmer F."/>
            <person name="Labrenz M."/>
            <person name="Spormann A.M."/>
            <person name="Op den Camp H."/>
            <person name="Overmann J."/>
            <person name="Amann R."/>
            <person name="Jetten M.S.M."/>
            <person name="Mascher T."/>
            <person name="Medema M.H."/>
            <person name="Devos D.P."/>
            <person name="Kaster A.-K."/>
            <person name="Ovreas L."/>
            <person name="Rohde M."/>
            <person name="Galperin M.Y."/>
            <person name="Jogler C."/>
        </authorList>
    </citation>
    <scope>NUCLEOTIDE SEQUENCE [LARGE SCALE GENOMIC DNA]</scope>
    <source>
        <strain evidence="4 5">FF011L</strain>
    </source>
</reference>
<name>A0A517MAI6_9BACT</name>
<dbReference type="GO" id="GO:0003700">
    <property type="term" value="F:DNA-binding transcription factor activity"/>
    <property type="evidence" value="ECO:0007669"/>
    <property type="project" value="TreeGrafter"/>
</dbReference>
<dbReference type="AlphaFoldDB" id="A0A517MAI6"/>
<dbReference type="Pfam" id="PF17929">
    <property type="entry name" value="TetR_C_34"/>
    <property type="match status" value="1"/>
</dbReference>
<feature type="domain" description="HTH tetR-type" evidence="3">
    <location>
        <begin position="13"/>
        <end position="73"/>
    </location>
</feature>
<dbReference type="OrthoDB" id="9812993at2"/>
<dbReference type="KEGG" id="rml:FF011L_06380"/>
<dbReference type="EMBL" id="CP036262">
    <property type="protein sequence ID" value="QDS91902.1"/>
    <property type="molecule type" value="Genomic_DNA"/>
</dbReference>
<dbReference type="InterPro" id="IPR041483">
    <property type="entry name" value="TetR_C_34"/>
</dbReference>
<accession>A0A517MAI6</accession>
<evidence type="ECO:0000313" key="5">
    <source>
        <dbReference type="Proteomes" id="UP000320672"/>
    </source>
</evidence>
<evidence type="ECO:0000256" key="1">
    <source>
        <dbReference type="ARBA" id="ARBA00023125"/>
    </source>
</evidence>
<keyword evidence="5" id="KW-1185">Reference proteome</keyword>
<evidence type="ECO:0000256" key="2">
    <source>
        <dbReference type="PROSITE-ProRule" id="PRU00335"/>
    </source>
</evidence>
<dbReference type="PANTHER" id="PTHR30055">
    <property type="entry name" value="HTH-TYPE TRANSCRIPTIONAL REGULATOR RUTR"/>
    <property type="match status" value="1"/>
</dbReference>
<evidence type="ECO:0000313" key="4">
    <source>
        <dbReference type="EMBL" id="QDS91902.1"/>
    </source>
</evidence>
<gene>
    <name evidence="4" type="ORF">FF011L_06380</name>
</gene>
<protein>
    <submittedName>
        <fullName evidence="4">Transcriptional regulator BetI</fullName>
    </submittedName>
</protein>
<feature type="DNA-binding region" description="H-T-H motif" evidence="2">
    <location>
        <begin position="36"/>
        <end position="55"/>
    </location>
</feature>
<keyword evidence="1 2" id="KW-0238">DNA-binding</keyword>